<keyword evidence="2" id="KW-1185">Reference proteome</keyword>
<dbReference type="EMBL" id="JPQZ01000163">
    <property type="protein sequence ID" value="KKO73953.1"/>
    <property type="molecule type" value="Genomic_DNA"/>
</dbReference>
<dbReference type="GeneID" id="36319094"/>
<evidence type="ECO:0000313" key="1">
    <source>
        <dbReference type="EMBL" id="KKO73953.1"/>
    </source>
</evidence>
<name>A0A0F9WLJ9_9MICR</name>
<dbReference type="RefSeq" id="XP_024329695.1">
    <property type="nucleotide sequence ID" value="XM_024474184.1"/>
</dbReference>
<proteinExistence type="predicted"/>
<accession>A0A0F9WLJ9</accession>
<dbReference type="VEuPathDB" id="MicrosporidiaDB:AAJ76_1630001028"/>
<sequence>MPSKKVLFIHSNQNCIFYNHCFIKNTMCGQKSGVRRMSWFKTALKHVLILTVRPLFLRGRKR</sequence>
<gene>
    <name evidence="1" type="ORF">AAJ76_1630001028</name>
</gene>
<evidence type="ECO:0000313" key="2">
    <source>
        <dbReference type="Proteomes" id="UP000034350"/>
    </source>
</evidence>
<comment type="caution">
    <text evidence="1">The sequence shown here is derived from an EMBL/GenBank/DDBJ whole genome shotgun (WGS) entry which is preliminary data.</text>
</comment>
<reference evidence="1 2" key="1">
    <citation type="journal article" date="2015" name="Environ. Microbiol.">
        <title>Genome analyses suggest the presence of polyploidy and recent human-driven expansions in eight global populations of the honeybee pathogen Nosema ceranae.</title>
        <authorList>
            <person name="Pelin A."/>
            <person name="Selman M."/>
            <person name="Aris-Brosou S."/>
            <person name="Farinelli L."/>
            <person name="Corradi N."/>
        </authorList>
    </citation>
    <scope>NUCLEOTIDE SEQUENCE [LARGE SCALE GENOMIC DNA]</scope>
    <source>
        <strain evidence="1 2">PA08 1199</strain>
    </source>
</reference>
<dbReference type="AlphaFoldDB" id="A0A0F9WLJ9"/>
<organism evidence="1 2">
    <name type="scientific">Vairimorpha ceranae</name>
    <dbReference type="NCBI Taxonomy" id="40302"/>
    <lineage>
        <taxon>Eukaryota</taxon>
        <taxon>Fungi</taxon>
        <taxon>Fungi incertae sedis</taxon>
        <taxon>Microsporidia</taxon>
        <taxon>Nosematidae</taxon>
        <taxon>Vairimorpha</taxon>
    </lineage>
</organism>
<protein>
    <submittedName>
        <fullName evidence="1">Uncharacterized protein</fullName>
    </submittedName>
</protein>
<dbReference type="Proteomes" id="UP000034350">
    <property type="component" value="Unassembled WGS sequence"/>
</dbReference>